<dbReference type="Proteomes" id="UP000383971">
    <property type="component" value="Unassembled WGS sequence"/>
</dbReference>
<evidence type="ECO:0000313" key="2">
    <source>
        <dbReference type="Proteomes" id="UP000383971"/>
    </source>
</evidence>
<sequence>MRRAQGRYLCIEQRCNVFDLSSHEGVNGLSRISEYPQCPNVLTDLDQKLGLSDIHVLVFVYKYVFDLRLMFLCKMVPKFKHLGEAKKTSVAKAPIKPSAKSS</sequence>
<dbReference type="AlphaFoldDB" id="A0A5E4V6B4"/>
<accession>A0A5E4V6B4</accession>
<evidence type="ECO:0000313" key="1">
    <source>
        <dbReference type="EMBL" id="VVE06919.1"/>
    </source>
</evidence>
<keyword evidence="2" id="KW-1185">Reference proteome</keyword>
<proteinExistence type="predicted"/>
<reference evidence="1 2" key="1">
    <citation type="submission" date="2019-08" db="EMBL/GenBank/DDBJ databases">
        <authorList>
            <person name="Peeters C."/>
        </authorList>
    </citation>
    <scope>NUCLEOTIDE SEQUENCE [LARGE SCALE GENOMIC DNA]</scope>
    <source>
        <strain evidence="1 2">LMG 31111</strain>
    </source>
</reference>
<gene>
    <name evidence="1" type="ORF">PCO31111_02447</name>
</gene>
<protein>
    <submittedName>
        <fullName evidence="1">Uncharacterized protein</fullName>
    </submittedName>
</protein>
<name>A0A5E4V6B4_9BURK</name>
<dbReference type="EMBL" id="CABPSE010000007">
    <property type="protein sequence ID" value="VVE06919.1"/>
    <property type="molecule type" value="Genomic_DNA"/>
</dbReference>
<organism evidence="1 2">
    <name type="scientific">Pandoraea communis</name>
    <dbReference type="NCBI Taxonomy" id="2508297"/>
    <lineage>
        <taxon>Bacteria</taxon>
        <taxon>Pseudomonadati</taxon>
        <taxon>Pseudomonadota</taxon>
        <taxon>Betaproteobacteria</taxon>
        <taxon>Burkholderiales</taxon>
        <taxon>Burkholderiaceae</taxon>
        <taxon>Pandoraea</taxon>
    </lineage>
</organism>